<evidence type="ECO:0000256" key="6">
    <source>
        <dbReference type="ARBA" id="ARBA00023015"/>
    </source>
</evidence>
<feature type="domain" description="Anti-sigma K factor RskA C-terminal" evidence="11">
    <location>
        <begin position="101"/>
        <end position="240"/>
    </location>
</feature>
<dbReference type="InterPro" id="IPR027383">
    <property type="entry name" value="Znf_put"/>
</dbReference>
<evidence type="ECO:0000256" key="10">
    <source>
        <dbReference type="ARBA" id="ARBA00030803"/>
    </source>
</evidence>
<evidence type="ECO:0000256" key="1">
    <source>
        <dbReference type="ARBA" id="ARBA00004167"/>
    </source>
</evidence>
<name>A0ABD5EUN7_9ACTN</name>
<dbReference type="InterPro" id="IPR041916">
    <property type="entry name" value="Anti_sigma_zinc_sf"/>
</dbReference>
<evidence type="ECO:0000256" key="7">
    <source>
        <dbReference type="ARBA" id="ARBA00023136"/>
    </source>
</evidence>
<dbReference type="InterPro" id="IPR018764">
    <property type="entry name" value="RskA_C"/>
</dbReference>
<evidence type="ECO:0000313" key="13">
    <source>
        <dbReference type="EMBL" id="MDT0437319.1"/>
    </source>
</evidence>
<dbReference type="EMBL" id="JAVRES010000011">
    <property type="protein sequence ID" value="MDT0437319.1"/>
    <property type="molecule type" value="Genomic_DNA"/>
</dbReference>
<feature type="domain" description="Putative zinc-finger" evidence="12">
    <location>
        <begin position="11"/>
        <end position="37"/>
    </location>
</feature>
<dbReference type="Pfam" id="PF13490">
    <property type="entry name" value="zf-HC2"/>
    <property type="match status" value="1"/>
</dbReference>
<keyword evidence="8" id="KW-0804">Transcription</keyword>
<dbReference type="Proteomes" id="UP001183535">
    <property type="component" value="Unassembled WGS sequence"/>
</dbReference>
<evidence type="ECO:0000313" key="14">
    <source>
        <dbReference type="Proteomes" id="UP001183535"/>
    </source>
</evidence>
<proteinExistence type="predicted"/>
<dbReference type="GO" id="GO:0005886">
    <property type="term" value="C:plasma membrane"/>
    <property type="evidence" value="ECO:0007669"/>
    <property type="project" value="UniProtKB-SubCell"/>
</dbReference>
<dbReference type="Pfam" id="PF10099">
    <property type="entry name" value="RskA_C"/>
    <property type="match status" value="1"/>
</dbReference>
<dbReference type="PANTHER" id="PTHR37461">
    <property type="entry name" value="ANTI-SIGMA-K FACTOR RSKA"/>
    <property type="match status" value="1"/>
</dbReference>
<evidence type="ECO:0000256" key="3">
    <source>
        <dbReference type="ARBA" id="ARBA00022475"/>
    </source>
</evidence>
<evidence type="ECO:0000259" key="11">
    <source>
        <dbReference type="Pfam" id="PF10099"/>
    </source>
</evidence>
<keyword evidence="3" id="KW-1003">Cell membrane</keyword>
<evidence type="ECO:0000256" key="4">
    <source>
        <dbReference type="ARBA" id="ARBA00022692"/>
    </source>
</evidence>
<dbReference type="AlphaFoldDB" id="A0ABD5EUN7"/>
<keyword evidence="14" id="KW-1185">Reference proteome</keyword>
<keyword evidence="6" id="KW-0805">Transcription regulation</keyword>
<evidence type="ECO:0000256" key="8">
    <source>
        <dbReference type="ARBA" id="ARBA00023163"/>
    </source>
</evidence>
<comment type="subcellular location">
    <subcellularLocation>
        <location evidence="2">Cell membrane</location>
    </subcellularLocation>
    <subcellularLocation>
        <location evidence="1">Membrane</location>
        <topology evidence="1">Single-pass membrane protein</topology>
    </subcellularLocation>
</comment>
<evidence type="ECO:0000259" key="12">
    <source>
        <dbReference type="Pfam" id="PF13490"/>
    </source>
</evidence>
<comment type="caution">
    <text evidence="13">The sequence shown here is derived from an EMBL/GenBank/DDBJ whole genome shotgun (WGS) entry which is preliminary data.</text>
</comment>
<keyword evidence="5" id="KW-1133">Transmembrane helix</keyword>
<evidence type="ECO:0000256" key="2">
    <source>
        <dbReference type="ARBA" id="ARBA00004236"/>
    </source>
</evidence>
<accession>A0ABD5EUN7</accession>
<organism evidence="13 14">
    <name type="scientific">Streptomyces doudnae</name>
    <dbReference type="NCBI Taxonomy" id="3075536"/>
    <lineage>
        <taxon>Bacteria</taxon>
        <taxon>Bacillati</taxon>
        <taxon>Actinomycetota</taxon>
        <taxon>Actinomycetes</taxon>
        <taxon>Kitasatosporales</taxon>
        <taxon>Streptomycetaceae</taxon>
        <taxon>Streptomyces</taxon>
    </lineage>
</organism>
<dbReference type="Gene3D" id="1.10.10.1320">
    <property type="entry name" value="Anti-sigma factor, zinc-finger domain"/>
    <property type="match status" value="1"/>
</dbReference>
<reference evidence="14" key="1">
    <citation type="submission" date="2023-07" db="EMBL/GenBank/DDBJ databases">
        <title>30 novel species of actinomycetes from the DSMZ collection.</title>
        <authorList>
            <person name="Nouioui I."/>
        </authorList>
    </citation>
    <scope>NUCLEOTIDE SEQUENCE [LARGE SCALE GENOMIC DNA]</scope>
    <source>
        <strain evidence="14">DSM 41981</strain>
    </source>
</reference>
<sequence>MITADLHLLTGAYAVDALSDDERAVFERHLLDCEACAQETAELTAAAARLGLAVTETPRPALREQVLRSITTVRQDAPGGPAVPRASGAAARNRALSRWALAACVAAAATFGGTTIWQHQRAEDAINRADRAEQATDGVTAVLAAPDARTRVARLADGATGTVVVSHSRDRAVFAVSGMASPPSGKVYQLWFDDAGTMRSAGLMAPGSGDQTVLLKGAVDGASGMGITVEPAGGSDRPSGAPIALMELPA</sequence>
<dbReference type="RefSeq" id="WP_093831446.1">
    <property type="nucleotide sequence ID" value="NZ_JAVRES010000011.1"/>
</dbReference>
<gene>
    <name evidence="13" type="ORF">RM877_21800</name>
</gene>
<dbReference type="InterPro" id="IPR051474">
    <property type="entry name" value="Anti-sigma-K/W_factor"/>
</dbReference>
<evidence type="ECO:0000256" key="5">
    <source>
        <dbReference type="ARBA" id="ARBA00022989"/>
    </source>
</evidence>
<protein>
    <recommendedName>
        <fullName evidence="10">Regulator of SigK</fullName>
    </recommendedName>
    <alternativeName>
        <fullName evidence="9">Sigma-K anti-sigma factor RskA</fullName>
    </alternativeName>
</protein>
<dbReference type="PANTHER" id="PTHR37461:SF1">
    <property type="entry name" value="ANTI-SIGMA-K FACTOR RSKA"/>
    <property type="match status" value="1"/>
</dbReference>
<keyword evidence="7" id="KW-0472">Membrane</keyword>
<evidence type="ECO:0000256" key="9">
    <source>
        <dbReference type="ARBA" id="ARBA00029829"/>
    </source>
</evidence>
<keyword evidence="4" id="KW-0812">Transmembrane</keyword>